<dbReference type="EMBL" id="MBEW02000008">
    <property type="protein sequence ID" value="RDY21340.1"/>
    <property type="molecule type" value="Genomic_DNA"/>
</dbReference>
<dbReference type="InterPro" id="IPR043129">
    <property type="entry name" value="ATPase_NBD"/>
</dbReference>
<dbReference type="InterPro" id="IPR000905">
    <property type="entry name" value="Gcp-like_dom"/>
</dbReference>
<dbReference type="Proteomes" id="UP000093352">
    <property type="component" value="Unassembled WGS sequence"/>
</dbReference>
<feature type="domain" description="Gcp-like" evidence="1">
    <location>
        <begin position="35"/>
        <end position="222"/>
    </location>
</feature>
<keyword evidence="3" id="KW-1185">Reference proteome</keyword>
<comment type="caution">
    <text evidence="2">The sequence shown here is derived from an EMBL/GenBank/DDBJ whole genome shotgun (WGS) entry which is preliminary data.</text>
</comment>
<gene>
    <name evidence="2" type="primary">tsaB</name>
    <name evidence="2" type="ORF">BBG48_005270</name>
</gene>
<dbReference type="RefSeq" id="WP_068913425.1">
    <property type="nucleotide sequence ID" value="NZ_MBEW02000008.1"/>
</dbReference>
<accession>A0A371ILL9</accession>
<dbReference type="InterPro" id="IPR022496">
    <property type="entry name" value="T6A_TsaB"/>
</dbReference>
<dbReference type="GO" id="GO:0005829">
    <property type="term" value="C:cytosol"/>
    <property type="evidence" value="ECO:0007669"/>
    <property type="project" value="TreeGrafter"/>
</dbReference>
<protein>
    <submittedName>
        <fullName evidence="2">tRNA (Adenosine(37)-N6)-threonylcarbamoyltransferase complex dimerization subunit type 1 TsaB</fullName>
    </submittedName>
</protein>
<dbReference type="GO" id="GO:0002949">
    <property type="term" value="P:tRNA threonylcarbamoyladenosine modification"/>
    <property type="evidence" value="ECO:0007669"/>
    <property type="project" value="InterPro"/>
</dbReference>
<dbReference type="NCBIfam" id="TIGR03725">
    <property type="entry name" value="T6A_YeaZ"/>
    <property type="match status" value="1"/>
</dbReference>
<reference evidence="2 3" key="1">
    <citation type="journal article" date="2016" name="Genome Announc.">
        <title>Draft Genome Sequence of Criibacterium bergeronii gen. nov., sp. nov., Strain CCRI-22567T, Isolated from a Vaginal Sample from a Woman with Bacterial Vaginosis.</title>
        <authorList>
            <person name="Maheux A.F."/>
            <person name="Berube E."/>
            <person name="Boudreau D.K."/>
            <person name="Raymond F."/>
            <person name="Corbeil J."/>
            <person name="Roy P.H."/>
            <person name="Boissinot M."/>
            <person name="Omar R.F."/>
        </authorList>
    </citation>
    <scope>NUCLEOTIDE SEQUENCE [LARGE SCALE GENOMIC DNA]</scope>
    <source>
        <strain evidence="2 3">CCRI-22567</strain>
    </source>
</reference>
<organism evidence="2 3">
    <name type="scientific">Criibacterium bergeronii</name>
    <dbReference type="NCBI Taxonomy" id="1871336"/>
    <lineage>
        <taxon>Bacteria</taxon>
        <taxon>Bacillati</taxon>
        <taxon>Bacillota</taxon>
        <taxon>Clostridia</taxon>
        <taxon>Peptostreptococcales</taxon>
        <taxon>Filifactoraceae</taxon>
        <taxon>Criibacterium</taxon>
    </lineage>
</organism>
<evidence type="ECO:0000313" key="3">
    <source>
        <dbReference type="Proteomes" id="UP000093352"/>
    </source>
</evidence>
<dbReference type="CDD" id="cd24032">
    <property type="entry name" value="ASKHA_NBD_TsaB"/>
    <property type="match status" value="1"/>
</dbReference>
<evidence type="ECO:0000259" key="1">
    <source>
        <dbReference type="Pfam" id="PF00814"/>
    </source>
</evidence>
<dbReference type="AlphaFoldDB" id="A0A371ILL9"/>
<name>A0A371ILL9_9FIRM</name>
<dbReference type="GO" id="GO:0016740">
    <property type="term" value="F:transferase activity"/>
    <property type="evidence" value="ECO:0007669"/>
    <property type="project" value="UniProtKB-KW"/>
</dbReference>
<dbReference type="PANTHER" id="PTHR11735:SF11">
    <property type="entry name" value="TRNA THREONYLCARBAMOYLADENOSINE BIOSYNTHESIS PROTEIN TSAB"/>
    <property type="match status" value="1"/>
</dbReference>
<dbReference type="Pfam" id="PF00814">
    <property type="entry name" value="TsaD"/>
    <property type="match status" value="1"/>
</dbReference>
<sequence>MNILSIDTSSNTLSIAIKSNDEILGELDLNSGLVHSTTLMPAMEYLFKLTGFDKKDLDLVAVCIGPGSFTGIRIGVATANAMALGLGIKVVGVSSLKVLAMNHRYSDAIIIPTVDAQRESVYTCIYEPNDGTLTAACEEKVVKIENLIEYIKGLDKNVVLSGYLLENLEDYKLNNLITVSPEDNFIKASNICILAEKQYLEQEKEQQAFAQPKYIQKSQAEEVYEKKFGEQNKEFIKKNLI</sequence>
<evidence type="ECO:0000313" key="2">
    <source>
        <dbReference type="EMBL" id="RDY21340.1"/>
    </source>
</evidence>
<dbReference type="STRING" id="1871336.BBG48_10510"/>
<dbReference type="SUPFAM" id="SSF53067">
    <property type="entry name" value="Actin-like ATPase domain"/>
    <property type="match status" value="2"/>
</dbReference>
<dbReference type="PANTHER" id="PTHR11735">
    <property type="entry name" value="TRNA N6-ADENOSINE THREONYLCARBAMOYLTRANSFERASE"/>
    <property type="match status" value="1"/>
</dbReference>
<dbReference type="Gene3D" id="3.30.420.40">
    <property type="match status" value="2"/>
</dbReference>
<proteinExistence type="predicted"/>